<accession>A0AAW0UQN1</accession>
<comment type="caution">
    <text evidence="2">The sequence shown here is derived from an EMBL/GenBank/DDBJ whole genome shotgun (WGS) entry which is preliminary data.</text>
</comment>
<gene>
    <name evidence="2" type="ORF">O3P69_000631</name>
</gene>
<evidence type="ECO:0000313" key="3">
    <source>
        <dbReference type="Proteomes" id="UP001487740"/>
    </source>
</evidence>
<protein>
    <recommendedName>
        <fullName evidence="4">Secreted protein</fullName>
    </recommendedName>
</protein>
<evidence type="ECO:0000256" key="1">
    <source>
        <dbReference type="SAM" id="MobiDB-lite"/>
    </source>
</evidence>
<name>A0AAW0UQN1_SCYPA</name>
<evidence type="ECO:0000313" key="2">
    <source>
        <dbReference type="EMBL" id="KAK8402340.1"/>
    </source>
</evidence>
<keyword evidence="3" id="KW-1185">Reference proteome</keyword>
<organism evidence="2 3">
    <name type="scientific">Scylla paramamosain</name>
    <name type="common">Mud crab</name>
    <dbReference type="NCBI Taxonomy" id="85552"/>
    <lineage>
        <taxon>Eukaryota</taxon>
        <taxon>Metazoa</taxon>
        <taxon>Ecdysozoa</taxon>
        <taxon>Arthropoda</taxon>
        <taxon>Crustacea</taxon>
        <taxon>Multicrustacea</taxon>
        <taxon>Malacostraca</taxon>
        <taxon>Eumalacostraca</taxon>
        <taxon>Eucarida</taxon>
        <taxon>Decapoda</taxon>
        <taxon>Pleocyemata</taxon>
        <taxon>Brachyura</taxon>
        <taxon>Eubrachyura</taxon>
        <taxon>Portunoidea</taxon>
        <taxon>Portunidae</taxon>
        <taxon>Portuninae</taxon>
        <taxon>Scylla</taxon>
    </lineage>
</organism>
<dbReference type="Proteomes" id="UP001487740">
    <property type="component" value="Unassembled WGS sequence"/>
</dbReference>
<dbReference type="EMBL" id="JARAKH010000007">
    <property type="protein sequence ID" value="KAK8402340.1"/>
    <property type="molecule type" value="Genomic_DNA"/>
</dbReference>
<evidence type="ECO:0008006" key="4">
    <source>
        <dbReference type="Google" id="ProtNLM"/>
    </source>
</evidence>
<proteinExistence type="predicted"/>
<feature type="compositionally biased region" description="Polar residues" evidence="1">
    <location>
        <begin position="63"/>
        <end position="79"/>
    </location>
</feature>
<dbReference type="AlphaFoldDB" id="A0AAW0UQN1"/>
<feature type="region of interest" description="Disordered" evidence="1">
    <location>
        <begin position="49"/>
        <end position="79"/>
    </location>
</feature>
<reference evidence="2 3" key="1">
    <citation type="submission" date="2023-03" db="EMBL/GenBank/DDBJ databases">
        <title>High-quality genome of Scylla paramamosain provides insights in environmental adaptation.</title>
        <authorList>
            <person name="Zhang L."/>
        </authorList>
    </citation>
    <scope>NUCLEOTIDE SEQUENCE [LARGE SCALE GENOMIC DNA]</scope>
    <source>
        <strain evidence="2">LZ_2023a</strain>
        <tissue evidence="2">Muscle</tissue>
    </source>
</reference>
<sequence length="79" mass="8127">MVDAAGLTLLITATSITSTCFPLPRVFPPSPPLTLSCLSLATSSWKQHEPRAGVAGREGKGGSVSSEAVQLEKNTTNSG</sequence>